<feature type="region of interest" description="Disordered" evidence="1">
    <location>
        <begin position="210"/>
        <end position="244"/>
    </location>
</feature>
<reference evidence="2 3" key="1">
    <citation type="submission" date="2024-06" db="EMBL/GenBank/DDBJ databases">
        <title>A chromosome level genome sequence of Diviner's sage (Salvia divinorum).</title>
        <authorList>
            <person name="Ford S.A."/>
            <person name="Ro D.-K."/>
            <person name="Ness R.W."/>
            <person name="Phillips M.A."/>
        </authorList>
    </citation>
    <scope>NUCLEOTIDE SEQUENCE [LARGE SCALE GENOMIC DNA]</scope>
    <source>
        <strain evidence="2">SAF-2024a</strain>
        <tissue evidence="2">Leaf</tissue>
    </source>
</reference>
<dbReference type="AlphaFoldDB" id="A0ABD1G9T1"/>
<gene>
    <name evidence="2" type="ORF">AAHA92_25166</name>
</gene>
<dbReference type="Proteomes" id="UP001567538">
    <property type="component" value="Unassembled WGS sequence"/>
</dbReference>
<comment type="caution">
    <text evidence="2">The sequence shown here is derived from an EMBL/GenBank/DDBJ whole genome shotgun (WGS) entry which is preliminary data.</text>
</comment>
<accession>A0ABD1G9T1</accession>
<dbReference type="GO" id="GO:0061630">
    <property type="term" value="F:ubiquitin protein ligase activity"/>
    <property type="evidence" value="ECO:0007669"/>
    <property type="project" value="UniProtKB-EC"/>
</dbReference>
<evidence type="ECO:0000313" key="3">
    <source>
        <dbReference type="Proteomes" id="UP001567538"/>
    </source>
</evidence>
<protein>
    <submittedName>
        <fullName evidence="2">RING-type E3 ubiquitin transferase</fullName>
        <ecNumber evidence="2">2.3.2.27</ecNumber>
    </submittedName>
</protein>
<dbReference type="EC" id="2.3.2.27" evidence="2"/>
<feature type="region of interest" description="Disordered" evidence="1">
    <location>
        <begin position="168"/>
        <end position="193"/>
    </location>
</feature>
<keyword evidence="2" id="KW-0012">Acyltransferase</keyword>
<dbReference type="Gene3D" id="3.40.395.10">
    <property type="entry name" value="Adenoviral Proteinase, Chain A"/>
    <property type="match status" value="1"/>
</dbReference>
<dbReference type="SUPFAM" id="SSF54001">
    <property type="entry name" value="Cysteine proteinases"/>
    <property type="match status" value="1"/>
</dbReference>
<keyword evidence="2" id="KW-0808">Transferase</keyword>
<organism evidence="2 3">
    <name type="scientific">Salvia divinorum</name>
    <name type="common">Maria pastora</name>
    <name type="synonym">Diviner's sage</name>
    <dbReference type="NCBI Taxonomy" id="28513"/>
    <lineage>
        <taxon>Eukaryota</taxon>
        <taxon>Viridiplantae</taxon>
        <taxon>Streptophyta</taxon>
        <taxon>Embryophyta</taxon>
        <taxon>Tracheophyta</taxon>
        <taxon>Spermatophyta</taxon>
        <taxon>Magnoliopsida</taxon>
        <taxon>eudicotyledons</taxon>
        <taxon>Gunneridae</taxon>
        <taxon>Pentapetalae</taxon>
        <taxon>asterids</taxon>
        <taxon>lamiids</taxon>
        <taxon>Lamiales</taxon>
        <taxon>Lamiaceae</taxon>
        <taxon>Nepetoideae</taxon>
        <taxon>Mentheae</taxon>
        <taxon>Salviinae</taxon>
        <taxon>Salvia</taxon>
        <taxon>Salvia subgen. Calosphace</taxon>
    </lineage>
</organism>
<dbReference type="InterPro" id="IPR038765">
    <property type="entry name" value="Papain-like_cys_pep_sf"/>
</dbReference>
<sequence>MSSADVAKGLTITAVNSSCQTSEVGMKKPLSLNQLHEIAGKIRGKIRGKSNTTLGKDGTAANASVVQIGKSDVNKESIVDNAVISDGGCGNASSGSMTTTEKVKTITNITVNKEVGVSEQAIGSVRGDQVSGKIEVAVADKDKKAKNDGKGENSDVGNMVVLTSAKGTKRPREVGVDTIENPPNKENDKGSTIDCTKGKEKVIENKGKGKTKVCQTKEKQTPVRKKSSNIQNHAPGSTDLLPCGTSEVDPNDPNDLEVVVDGSSPKRKKKHQSMKLKRSPYKIIEVMQSLNDRQRAAVYDIGFGELNHFGISEIPGKMAYQLLDGFDGVSCSIKLESRTLEMTPDDVYVTLGLPKGPSGDGYCRTPIAYLYNDIENVKDYNWCAYTLDSLVLAQTNWKKSNDSPFTGPISFLVAFYVDRVFHKTLLVSRVFPTVSGWTVHSALFYDPPHLDGMKDRSVTAIGMNNYPDTEKSYMSVGCSARQSDATKDNDIDVDEIVKSVVDAYMECGYDDDDKEDLDSFVNHSGRKFGNEIVCCDMSKDNAIDVEAVVKSAVNAYMECDDNDDDFVTPCLKKTESKLGNQLVVKTNIFLLLAKDNNGNLKMKVRSRAEMKCTNALRSPFYERAVKVSSKLKQDERIMYYWLMTTYNTNEEQLVYDDDVIEVRVIEFMSLLPHKEVSSGIISAWCSALNNMEDLRAPASPKRLFFTTYPAHYTIVESDGQVDVDARFNTFAQNLDKEVREIPEFKWRDIDMVFFPFCVFKRDYAVCFCFHRKAVVIIDGCKDGDDRDVRFNYGHIPETLLPRYYGIGT</sequence>
<name>A0ABD1G9T1_SALDI</name>
<keyword evidence="3" id="KW-1185">Reference proteome</keyword>
<evidence type="ECO:0000256" key="1">
    <source>
        <dbReference type="SAM" id="MobiDB-lite"/>
    </source>
</evidence>
<feature type="compositionally biased region" description="Basic and acidic residues" evidence="1">
    <location>
        <begin position="183"/>
        <end position="193"/>
    </location>
</feature>
<dbReference type="PANTHER" id="PTHR34835">
    <property type="entry name" value="OS07G0283600 PROTEIN-RELATED"/>
    <property type="match status" value="1"/>
</dbReference>
<evidence type="ECO:0000313" key="2">
    <source>
        <dbReference type="EMBL" id="KAL1540877.1"/>
    </source>
</evidence>
<dbReference type="EMBL" id="JBEAFC010000009">
    <property type="protein sequence ID" value="KAL1540877.1"/>
    <property type="molecule type" value="Genomic_DNA"/>
</dbReference>
<dbReference type="PANTHER" id="PTHR34835:SF90">
    <property type="entry name" value="AMINOTRANSFERASE-LIKE PLANT MOBILE DOMAIN-CONTAINING PROTEIN"/>
    <property type="match status" value="1"/>
</dbReference>
<proteinExistence type="predicted"/>